<accession>A0AAD6YQ50</accession>
<feature type="compositionally biased region" description="Polar residues" evidence="2">
    <location>
        <begin position="445"/>
        <end position="457"/>
    </location>
</feature>
<dbReference type="Pfam" id="PF08317">
    <property type="entry name" value="Spc7"/>
    <property type="match status" value="1"/>
</dbReference>
<evidence type="ECO:0000256" key="1">
    <source>
        <dbReference type="SAM" id="Coils"/>
    </source>
</evidence>
<feature type="compositionally biased region" description="Polar residues" evidence="2">
    <location>
        <begin position="500"/>
        <end position="516"/>
    </location>
</feature>
<feature type="region of interest" description="Disordered" evidence="2">
    <location>
        <begin position="128"/>
        <end position="160"/>
    </location>
</feature>
<feature type="region of interest" description="Disordered" evidence="2">
    <location>
        <begin position="72"/>
        <end position="95"/>
    </location>
</feature>
<protein>
    <submittedName>
        <fullName evidence="4">Spc7 kinetochore protein-domain-containing protein</fullName>
    </submittedName>
</protein>
<feature type="region of interest" description="Disordered" evidence="2">
    <location>
        <begin position="254"/>
        <end position="302"/>
    </location>
</feature>
<evidence type="ECO:0000259" key="3">
    <source>
        <dbReference type="SMART" id="SM00787"/>
    </source>
</evidence>
<dbReference type="GO" id="GO:0007094">
    <property type="term" value="P:mitotic spindle assembly checkpoint signaling"/>
    <property type="evidence" value="ECO:0007669"/>
    <property type="project" value="TreeGrafter"/>
</dbReference>
<name>A0AAD6YQ50_9AGAR</name>
<dbReference type="Proteomes" id="UP001219525">
    <property type="component" value="Unassembled WGS sequence"/>
</dbReference>
<dbReference type="GO" id="GO:1990758">
    <property type="term" value="P:mitotic sister chromatid biorientation"/>
    <property type="evidence" value="ECO:0007669"/>
    <property type="project" value="TreeGrafter"/>
</dbReference>
<feature type="compositionally biased region" description="Polar residues" evidence="2">
    <location>
        <begin position="128"/>
        <end position="140"/>
    </location>
</feature>
<reference evidence="4" key="1">
    <citation type="submission" date="2023-03" db="EMBL/GenBank/DDBJ databases">
        <title>Massive genome expansion in bonnet fungi (Mycena s.s.) driven by repeated elements and novel gene families across ecological guilds.</title>
        <authorList>
            <consortium name="Lawrence Berkeley National Laboratory"/>
            <person name="Harder C.B."/>
            <person name="Miyauchi S."/>
            <person name="Viragh M."/>
            <person name="Kuo A."/>
            <person name="Thoen E."/>
            <person name="Andreopoulos B."/>
            <person name="Lu D."/>
            <person name="Skrede I."/>
            <person name="Drula E."/>
            <person name="Henrissat B."/>
            <person name="Morin E."/>
            <person name="Kohler A."/>
            <person name="Barry K."/>
            <person name="LaButti K."/>
            <person name="Morin E."/>
            <person name="Salamov A."/>
            <person name="Lipzen A."/>
            <person name="Mereny Z."/>
            <person name="Hegedus B."/>
            <person name="Baldrian P."/>
            <person name="Stursova M."/>
            <person name="Weitz H."/>
            <person name="Taylor A."/>
            <person name="Grigoriev I.V."/>
            <person name="Nagy L.G."/>
            <person name="Martin F."/>
            <person name="Kauserud H."/>
        </authorList>
    </citation>
    <scope>NUCLEOTIDE SEQUENCE</scope>
    <source>
        <strain evidence="4">9144</strain>
    </source>
</reference>
<dbReference type="AlphaFoldDB" id="A0AAD6YQ50"/>
<dbReference type="GO" id="GO:0000776">
    <property type="term" value="C:kinetochore"/>
    <property type="evidence" value="ECO:0007669"/>
    <property type="project" value="TreeGrafter"/>
</dbReference>
<sequence>MVKEQPSRRKSIAITDQNRPSVAAKGKRRAHSIVPGDILSPRAKARRLAAPRKSILKATLNLVNLNGSEPLEAYQGMPQSQPSSAPSSSPAENNATQSMNLTTELQTQIHDNASRKSLGRRVSFAKNAHNNENTNSTASPEASPIASSDPVNDDNVPRPVVLSNENVYPGASMRNRRRSSVRQSMGSEDMDLTVTGADAFLYARADRSALADEEMEFEDDSMDMDMTEDLDMELIKRRSVSLGGARKPLAQISAATPSATPNDADQSQSFTDQSQSYSSDQSHEQPTEFTIPINHSLRPPPTEDAAWMALRRMTHSGDIPYEDPPPSSDDEYVPLAGGNLLPNSTAAAVNIQRDDPSFSSADDSFSDANNDDRTMNLTKVIGRVSLAADHRISVGHADSTMDESEVYGSIIAHPAQSTPVQQHPRTTESRPEATRPLIFRPPSPSKNVTSHSASTGDNGPIFIPPSVNEAPSPSKRPRERDSQTEKPSPAKRLAVAGRWSSANSATDAQTLQQSAAGSKPRPLSPSKKAPFLVPMKTSTTSSALPRPPSALRRPSGYFARRKSMGTELGAVDAPDTGSGSATLLPAAPKSPKKKPGIGMGRASMGSAPSDAWKRFDTSDKGKEKRKAPDNEHAAADSLPSTGSPAPASQPVSPRPVGSPSPVFDLSTMLDTESELGETVANMEVDPTEQWRNGVQEAEPPDQDVQPISIEQFFEITDVKFMDELDAPRRSMHQPSRQGRPHSEIPLAEYAIAVSINVPELALYSTVSSELQAWMEQSKAMHIQAEEEAAKMTPQLFTEYIRAEEEDQAALLHQLNLIRIHARGQAKSEWYDWKLQWIGNLRETADKGLQELREDALVMEQLRTLPDEILPALEREYEEVMLELEQEQAEVAEIESCDADYLNELKASIAEQNTHAELSRLKGIVFSHLASELHNLQDLHMFRATKVLPGAFEYEYANQFRVEIQCRNFVPLSSQVRISRLDRSRSVPDDFPVLSSYFLENAPRQVPSGMGVTTSQIVQSLSSYWSACGQVRSQLFQLTIKYPVDVEILPPGQGFRAKTTVMFRTVRAKAFIYFIFSLDTFSRWPMSIGFLRHEVEVAYGAIEQAAVSKAVAERLDQASPADNYGCLLDACIGAQELY</sequence>
<feature type="compositionally biased region" description="Low complexity" evidence="2">
    <location>
        <begin position="537"/>
        <end position="555"/>
    </location>
</feature>
<evidence type="ECO:0000256" key="2">
    <source>
        <dbReference type="SAM" id="MobiDB-lite"/>
    </source>
</evidence>
<feature type="compositionally biased region" description="Polar residues" evidence="2">
    <location>
        <begin position="415"/>
        <end position="424"/>
    </location>
</feature>
<dbReference type="EMBL" id="JARJCW010000004">
    <property type="protein sequence ID" value="KAJ7225955.1"/>
    <property type="molecule type" value="Genomic_DNA"/>
</dbReference>
<dbReference type="GO" id="GO:0034501">
    <property type="term" value="P:protein localization to kinetochore"/>
    <property type="evidence" value="ECO:0007669"/>
    <property type="project" value="TreeGrafter"/>
</dbReference>
<feature type="compositionally biased region" description="Low complexity" evidence="2">
    <location>
        <begin position="78"/>
        <end position="91"/>
    </location>
</feature>
<organism evidence="4 5">
    <name type="scientific">Mycena pura</name>
    <dbReference type="NCBI Taxonomy" id="153505"/>
    <lineage>
        <taxon>Eukaryota</taxon>
        <taxon>Fungi</taxon>
        <taxon>Dikarya</taxon>
        <taxon>Basidiomycota</taxon>
        <taxon>Agaricomycotina</taxon>
        <taxon>Agaricomycetes</taxon>
        <taxon>Agaricomycetidae</taxon>
        <taxon>Agaricales</taxon>
        <taxon>Marasmiineae</taxon>
        <taxon>Mycenaceae</taxon>
        <taxon>Mycena</taxon>
    </lineage>
</organism>
<dbReference type="InterPro" id="IPR033338">
    <property type="entry name" value="Spc105/Spc7"/>
</dbReference>
<feature type="compositionally biased region" description="Low complexity" evidence="2">
    <location>
        <begin position="149"/>
        <end position="160"/>
    </location>
</feature>
<evidence type="ECO:0000313" key="5">
    <source>
        <dbReference type="Proteomes" id="UP001219525"/>
    </source>
</evidence>
<feature type="coiled-coil region" evidence="1">
    <location>
        <begin position="869"/>
        <end position="896"/>
    </location>
</feature>
<evidence type="ECO:0000313" key="4">
    <source>
        <dbReference type="EMBL" id="KAJ7225955.1"/>
    </source>
</evidence>
<dbReference type="PANTHER" id="PTHR28260">
    <property type="entry name" value="SPINDLE POLE BODY COMPONENT SPC105"/>
    <property type="match status" value="1"/>
</dbReference>
<comment type="caution">
    <text evidence="4">The sequence shown here is derived from an EMBL/GenBank/DDBJ whole genome shotgun (WGS) entry which is preliminary data.</text>
</comment>
<dbReference type="SMART" id="SM00787">
    <property type="entry name" value="Spc7"/>
    <property type="match status" value="1"/>
</dbReference>
<dbReference type="InterPro" id="IPR013253">
    <property type="entry name" value="Spc7_domain"/>
</dbReference>
<keyword evidence="5" id="KW-1185">Reference proteome</keyword>
<dbReference type="PANTHER" id="PTHR28260:SF1">
    <property type="entry name" value="SPINDLE POLE BODY COMPONENT SPC105"/>
    <property type="match status" value="1"/>
</dbReference>
<feature type="compositionally biased region" description="Basic and acidic residues" evidence="2">
    <location>
        <begin position="611"/>
        <end position="634"/>
    </location>
</feature>
<keyword evidence="1" id="KW-0175">Coiled coil</keyword>
<feature type="region of interest" description="Disordered" evidence="2">
    <location>
        <begin position="414"/>
        <end position="665"/>
    </location>
</feature>
<feature type="compositionally biased region" description="Low complexity" evidence="2">
    <location>
        <begin position="263"/>
        <end position="280"/>
    </location>
</feature>
<feature type="region of interest" description="Disordered" evidence="2">
    <location>
        <begin position="1"/>
        <end position="38"/>
    </location>
</feature>
<feature type="domain" description="Spc7 kinetochore protein" evidence="3">
    <location>
        <begin position="694"/>
        <end position="964"/>
    </location>
</feature>
<gene>
    <name evidence="4" type="ORF">GGX14DRAFT_423145</name>
</gene>
<proteinExistence type="predicted"/>